<dbReference type="InterPro" id="IPR016197">
    <property type="entry name" value="Chromo-like_dom_sf"/>
</dbReference>
<accession>A0A9P6LML0</accession>
<name>A0A9P6LML0_9PEZI</name>
<dbReference type="Gene3D" id="2.40.50.40">
    <property type="match status" value="1"/>
</dbReference>
<dbReference type="GeneID" id="62160142"/>
<proteinExistence type="predicted"/>
<dbReference type="InterPro" id="IPR000953">
    <property type="entry name" value="Chromo/chromo_shadow_dom"/>
</dbReference>
<dbReference type="GO" id="GO:0006338">
    <property type="term" value="P:chromatin remodeling"/>
    <property type="evidence" value="ECO:0007669"/>
    <property type="project" value="UniProtKB-ARBA"/>
</dbReference>
<dbReference type="RefSeq" id="XP_038747772.1">
    <property type="nucleotide sequence ID" value="XM_038887068.1"/>
</dbReference>
<evidence type="ECO:0000256" key="1">
    <source>
        <dbReference type="ARBA" id="ARBA00011353"/>
    </source>
</evidence>
<reference evidence="3" key="2">
    <citation type="submission" date="2020-11" db="EMBL/GenBank/DDBJ databases">
        <title>Whole genome sequencing of Colletotrichum sp.</title>
        <authorList>
            <person name="Li H."/>
        </authorList>
    </citation>
    <scope>NUCLEOTIDE SEQUENCE</scope>
    <source>
        <strain evidence="3">CkLH20</strain>
    </source>
</reference>
<comment type="subunit">
    <text evidence="1">Component of the NuA4 histone acetyltransferase complex.</text>
</comment>
<protein>
    <submittedName>
        <fullName evidence="3">Chromo domain-containing protein</fullName>
    </submittedName>
</protein>
<sequence length="170" mass="19724">MVSNHQARVSLVSVTRRTSSHAVSVANFVEASFEKQDYHTFQDIIDHKYVDCDESVDMFELCVKWSDGTLTFEPEQYLQQDSKYAVLKYWHDRGGRHLFMVHRDVWLVHEVLQFEASKKGDDRYLVEWVGHPSKSWEPSSQIPACMINKYWTAQEEATSAAGKVDMRCAT</sequence>
<dbReference type="OrthoDB" id="4790589at2759"/>
<evidence type="ECO:0000313" key="3">
    <source>
        <dbReference type="EMBL" id="KAF9878311.1"/>
    </source>
</evidence>
<organism evidence="3 4">
    <name type="scientific">Colletotrichum karsti</name>
    <dbReference type="NCBI Taxonomy" id="1095194"/>
    <lineage>
        <taxon>Eukaryota</taxon>
        <taxon>Fungi</taxon>
        <taxon>Dikarya</taxon>
        <taxon>Ascomycota</taxon>
        <taxon>Pezizomycotina</taxon>
        <taxon>Sordariomycetes</taxon>
        <taxon>Hypocreomycetidae</taxon>
        <taxon>Glomerellales</taxon>
        <taxon>Glomerellaceae</taxon>
        <taxon>Colletotrichum</taxon>
        <taxon>Colletotrichum boninense species complex</taxon>
    </lineage>
</organism>
<dbReference type="EMBL" id="JAATWM020000011">
    <property type="protein sequence ID" value="KAF9878311.1"/>
    <property type="molecule type" value="Genomic_DNA"/>
</dbReference>
<comment type="caution">
    <text evidence="3">The sequence shown here is derived from an EMBL/GenBank/DDBJ whole genome shotgun (WGS) entry which is preliminary data.</text>
</comment>
<dbReference type="Proteomes" id="UP000781932">
    <property type="component" value="Unassembled WGS sequence"/>
</dbReference>
<dbReference type="AlphaFoldDB" id="A0A9P6LML0"/>
<dbReference type="SUPFAM" id="SSF54160">
    <property type="entry name" value="Chromo domain-like"/>
    <property type="match status" value="1"/>
</dbReference>
<evidence type="ECO:0000259" key="2">
    <source>
        <dbReference type="PROSITE" id="PS50013"/>
    </source>
</evidence>
<evidence type="ECO:0000313" key="4">
    <source>
        <dbReference type="Proteomes" id="UP000781932"/>
    </source>
</evidence>
<gene>
    <name evidence="3" type="ORF">CkaCkLH20_04349</name>
</gene>
<feature type="domain" description="Chromo" evidence="2">
    <location>
        <begin position="106"/>
        <end position="145"/>
    </location>
</feature>
<dbReference type="PROSITE" id="PS50013">
    <property type="entry name" value="CHROMO_2"/>
    <property type="match status" value="1"/>
</dbReference>
<keyword evidence="4" id="KW-1185">Reference proteome</keyword>
<reference evidence="3" key="1">
    <citation type="submission" date="2020-03" db="EMBL/GenBank/DDBJ databases">
        <authorList>
            <person name="He L."/>
        </authorList>
    </citation>
    <scope>NUCLEOTIDE SEQUENCE</scope>
    <source>
        <strain evidence="3">CkLH20</strain>
    </source>
</reference>